<evidence type="ECO:0000259" key="4">
    <source>
        <dbReference type="SMART" id="SM00062"/>
    </source>
</evidence>
<organism evidence="5 6">
    <name type="scientific">Peribacillus cavernae</name>
    <dbReference type="NCBI Taxonomy" id="1674310"/>
    <lineage>
        <taxon>Bacteria</taxon>
        <taxon>Bacillati</taxon>
        <taxon>Bacillota</taxon>
        <taxon>Bacilli</taxon>
        <taxon>Bacillales</taxon>
        <taxon>Bacillaceae</taxon>
        <taxon>Peribacillus</taxon>
    </lineage>
</organism>
<feature type="domain" description="Solute-binding protein family 3/N-terminal" evidence="4">
    <location>
        <begin position="55"/>
        <end position="284"/>
    </location>
</feature>
<protein>
    <submittedName>
        <fullName evidence="5">TAXI family TRAP transporter solute-binding subunit</fullName>
    </submittedName>
</protein>
<evidence type="ECO:0000256" key="3">
    <source>
        <dbReference type="SAM" id="SignalP"/>
    </source>
</evidence>
<keyword evidence="6" id="KW-1185">Reference proteome</keyword>
<dbReference type="Pfam" id="PF16868">
    <property type="entry name" value="NMT1_3"/>
    <property type="match status" value="1"/>
</dbReference>
<evidence type="ECO:0000256" key="1">
    <source>
        <dbReference type="ARBA" id="ARBA00023139"/>
    </source>
</evidence>
<evidence type="ECO:0000313" key="6">
    <source>
        <dbReference type="Proteomes" id="UP000267430"/>
    </source>
</evidence>
<dbReference type="SMART" id="SM00062">
    <property type="entry name" value="PBPb"/>
    <property type="match status" value="1"/>
</dbReference>
<dbReference type="PANTHER" id="PTHR42941">
    <property type="entry name" value="SLL1037 PROTEIN"/>
    <property type="match status" value="1"/>
</dbReference>
<evidence type="ECO:0000256" key="2">
    <source>
        <dbReference type="ARBA" id="ARBA00023288"/>
    </source>
</evidence>
<dbReference type="Gene3D" id="3.40.190.10">
    <property type="entry name" value="Periplasmic binding protein-like II"/>
    <property type="match status" value="2"/>
</dbReference>
<proteinExistence type="predicted"/>
<dbReference type="InterPro" id="IPR011852">
    <property type="entry name" value="TRAP_TAXI"/>
</dbReference>
<dbReference type="OrthoDB" id="9776669at2"/>
<reference evidence="5 6" key="1">
    <citation type="submission" date="2018-12" db="EMBL/GenBank/DDBJ databases">
        <title>Bacillus chawlae sp. nov., Bacillus glennii sp. nov., and Bacillus saganii sp. nov. Isolated from the Vehicle Assembly Building at Kennedy Space Center where the Viking Spacecraft were Assembled.</title>
        <authorList>
            <person name="Seuylemezian A."/>
            <person name="Vaishampayan P."/>
        </authorList>
    </citation>
    <scope>NUCLEOTIDE SEQUENCE [LARGE SCALE GENOMIC DNA]</scope>
    <source>
        <strain evidence="5 6">L5</strain>
    </source>
</reference>
<gene>
    <name evidence="5" type="ORF">ELQ35_17205</name>
</gene>
<dbReference type="CDD" id="cd13567">
    <property type="entry name" value="PBP2_TtGluBP"/>
    <property type="match status" value="1"/>
</dbReference>
<dbReference type="SUPFAM" id="SSF53850">
    <property type="entry name" value="Periplasmic binding protein-like II"/>
    <property type="match status" value="1"/>
</dbReference>
<dbReference type="EMBL" id="RYZZ01000030">
    <property type="protein sequence ID" value="RUQ27092.1"/>
    <property type="molecule type" value="Genomic_DNA"/>
</dbReference>
<keyword evidence="1" id="KW-0564">Palmitate</keyword>
<sequence length="343" mass="36418">MHKKKGGNTMRKKFMGFVALIFAITLVLTGCGANTTNNNAASGNTEKKTPAGNKYLTIATGGTSGVYYTLGGAMAKFYNEKLGYNASAQTTSGAVENINLLNAKKVDMIIVMVDSASDAAAGKASWEKTGPIKNMKSLGGLYMNYVHVIAPKDKNIKSVEDLKGKKIGVGAPNSGTEVNARMVLKGYGLTYDDVKPDYLSFAECVEQLKNGSIDAAFITAGLGVSAVIDLQTALDVEVVPVETADVEKMKADGAAVSPGEIPAGTYKNDKAVPTVAIKNILAVRDDMPEDQAYELTKTFYESLDQLVAAHKTAEQISIDAAVKDLEIPLHPGAEKYFKEIGKN</sequence>
<keyword evidence="2" id="KW-0449">Lipoprotein</keyword>
<dbReference type="InterPro" id="IPR001638">
    <property type="entry name" value="Solute-binding_3/MltF_N"/>
</dbReference>
<feature type="chain" id="PRO_5018999534" evidence="3">
    <location>
        <begin position="34"/>
        <end position="343"/>
    </location>
</feature>
<dbReference type="AlphaFoldDB" id="A0A433HFT0"/>
<name>A0A433HFT0_9BACI</name>
<evidence type="ECO:0000313" key="5">
    <source>
        <dbReference type="EMBL" id="RUQ27092.1"/>
    </source>
</evidence>
<dbReference type="PROSITE" id="PS51257">
    <property type="entry name" value="PROKAR_LIPOPROTEIN"/>
    <property type="match status" value="1"/>
</dbReference>
<dbReference type="PANTHER" id="PTHR42941:SF1">
    <property type="entry name" value="SLL1037 PROTEIN"/>
    <property type="match status" value="1"/>
</dbReference>
<dbReference type="Proteomes" id="UP000267430">
    <property type="component" value="Unassembled WGS sequence"/>
</dbReference>
<keyword evidence="3" id="KW-0732">Signal</keyword>
<accession>A0A433HFT0</accession>
<comment type="caution">
    <text evidence="5">The sequence shown here is derived from an EMBL/GenBank/DDBJ whole genome shotgun (WGS) entry which is preliminary data.</text>
</comment>
<feature type="signal peptide" evidence="3">
    <location>
        <begin position="1"/>
        <end position="33"/>
    </location>
</feature>
<dbReference type="NCBIfam" id="TIGR02122">
    <property type="entry name" value="TRAP_TAXI"/>
    <property type="match status" value="1"/>
</dbReference>